<dbReference type="FunFam" id="3.30.300.30:FF:000008">
    <property type="entry name" value="2,3-dihydroxybenzoate-AMP ligase"/>
    <property type="match status" value="1"/>
</dbReference>
<organism evidence="7 8">
    <name type="scientific">Pseudomonas fluorescens</name>
    <dbReference type="NCBI Taxonomy" id="294"/>
    <lineage>
        <taxon>Bacteria</taxon>
        <taxon>Pseudomonadati</taxon>
        <taxon>Pseudomonadota</taxon>
        <taxon>Gammaproteobacteria</taxon>
        <taxon>Pseudomonadales</taxon>
        <taxon>Pseudomonadaceae</taxon>
        <taxon>Pseudomonas</taxon>
    </lineage>
</organism>
<evidence type="ECO:0000313" key="8">
    <source>
        <dbReference type="Proteomes" id="UP000409037"/>
    </source>
</evidence>
<reference evidence="7 8" key="1">
    <citation type="submission" date="2019-09" db="EMBL/GenBank/DDBJ databases">
        <authorList>
            <person name="Chandra G."/>
            <person name="Truman W A."/>
        </authorList>
    </citation>
    <scope>NUCLEOTIDE SEQUENCE [LARGE SCALE GENOMIC DNA]</scope>
    <source>
        <strain evidence="7">PS833</strain>
    </source>
</reference>
<dbReference type="Proteomes" id="UP000409037">
    <property type="component" value="Unassembled WGS sequence"/>
</dbReference>
<comment type="similarity">
    <text evidence="1">Belongs to the ATP-dependent AMP-binding enzyme family.</text>
</comment>
<evidence type="ECO:0000256" key="1">
    <source>
        <dbReference type="ARBA" id="ARBA00006432"/>
    </source>
</evidence>
<dbReference type="AlphaFoldDB" id="A0A5E7AQ95"/>
<sequence>MLGLMQDQPLLISSVLEHALRSHPQSEIASRTVEGPMHHCSYADIGRRAKQLANALTTLGVQPGERIGTLAWNGYRHMEMYFGVSGMGAVLHTINPRLFPEQVEFIANHAADQYLFFDLSFASLVEQIAPRMKTVKAFIAMTDRTGMPAIDVPNLLCYEDLIESQSSEFCWPILDEKTASALCYTSGTTGNPKGVLYSHRSSILHSLALCTQDGFGLSIADSALLVVPMFHVNAWGMPYAGAMSGAKMVLPGPALDGESIYEMMRTEQVTLALGVPTVWMMLQQHVEARGLDPATDLCLNRVVIGGSAVPRTQIETFELRFGARVMQAWGMTEMSPLGTVCNLLPKHRVAKLDELLDLQVKQGRAMFGVSMKIVNEEGVELPRDGKASGHLLVKGPWIASEYFRGEGGPILDDAGWLDTGDIATIDPDGYMQITDRAKDVIKSGGEWISSIDLENAAVGHPAVAEAAVIGIPHAKWQERPLLVVVLKPGKAASKEELLGFLETRVAKWWLPEDVAYVTELPHTATGKLQKMKLREQFRDYRLAEERSAGAT</sequence>
<dbReference type="PANTHER" id="PTHR43859">
    <property type="entry name" value="ACYL-ACTIVATING ENZYME"/>
    <property type="match status" value="1"/>
</dbReference>
<dbReference type="NCBIfam" id="NF005426">
    <property type="entry name" value="PRK07008.1"/>
    <property type="match status" value="1"/>
</dbReference>
<feature type="domain" description="AMP-binding enzyme C-terminal" evidence="6">
    <location>
        <begin position="453"/>
        <end position="527"/>
    </location>
</feature>
<evidence type="ECO:0000256" key="3">
    <source>
        <dbReference type="ARBA" id="ARBA00022832"/>
    </source>
</evidence>
<keyword evidence="4" id="KW-0443">Lipid metabolism</keyword>
<name>A0A5E7AQ95_PSEFL</name>
<dbReference type="Gene3D" id="3.30.300.30">
    <property type="match status" value="1"/>
</dbReference>
<protein>
    <submittedName>
        <fullName evidence="7">3-methylmercaptopropionyl-CoA ligase</fullName>
        <ecNumber evidence="7">6.2.1.44</ecNumber>
    </submittedName>
</protein>
<dbReference type="InterPro" id="IPR042099">
    <property type="entry name" value="ANL_N_sf"/>
</dbReference>
<dbReference type="InterPro" id="IPR045851">
    <property type="entry name" value="AMP-bd_C_sf"/>
</dbReference>
<dbReference type="OrthoDB" id="9803968at2"/>
<dbReference type="SUPFAM" id="SSF56801">
    <property type="entry name" value="Acetyl-CoA synthetase-like"/>
    <property type="match status" value="1"/>
</dbReference>
<gene>
    <name evidence="7" type="primary">dmdB_1</name>
    <name evidence="7" type="ORF">PS833_00783</name>
</gene>
<dbReference type="NCBIfam" id="NF004837">
    <property type="entry name" value="PRK06187.1"/>
    <property type="match status" value="1"/>
</dbReference>
<accession>A0A5E7AQ95</accession>
<dbReference type="PANTHER" id="PTHR43859:SF4">
    <property type="entry name" value="BUTANOATE--COA LIGASE AAE1-RELATED"/>
    <property type="match status" value="1"/>
</dbReference>
<keyword evidence="2 7" id="KW-0436">Ligase</keyword>
<keyword evidence="3" id="KW-0276">Fatty acid metabolism</keyword>
<dbReference type="GO" id="GO:0006631">
    <property type="term" value="P:fatty acid metabolic process"/>
    <property type="evidence" value="ECO:0007669"/>
    <property type="project" value="UniProtKB-KW"/>
</dbReference>
<evidence type="ECO:0000256" key="4">
    <source>
        <dbReference type="ARBA" id="ARBA00023098"/>
    </source>
</evidence>
<dbReference type="GO" id="GO:0016874">
    <property type="term" value="F:ligase activity"/>
    <property type="evidence" value="ECO:0007669"/>
    <property type="project" value="UniProtKB-KW"/>
</dbReference>
<evidence type="ECO:0000259" key="6">
    <source>
        <dbReference type="Pfam" id="PF13193"/>
    </source>
</evidence>
<dbReference type="Pfam" id="PF13193">
    <property type="entry name" value="AMP-binding_C"/>
    <property type="match status" value="1"/>
</dbReference>
<dbReference type="InterPro" id="IPR000873">
    <property type="entry name" value="AMP-dep_synth/lig_dom"/>
</dbReference>
<dbReference type="EMBL" id="CABVHU010000001">
    <property type="protein sequence ID" value="VVN76693.1"/>
    <property type="molecule type" value="Genomic_DNA"/>
</dbReference>
<dbReference type="EC" id="6.2.1.44" evidence="7"/>
<dbReference type="NCBIfam" id="NF004674">
    <property type="entry name" value="PRK06018.1"/>
    <property type="match status" value="1"/>
</dbReference>
<dbReference type="Pfam" id="PF00501">
    <property type="entry name" value="AMP-binding"/>
    <property type="match status" value="1"/>
</dbReference>
<evidence type="ECO:0000313" key="7">
    <source>
        <dbReference type="EMBL" id="VVN76693.1"/>
    </source>
</evidence>
<evidence type="ECO:0000259" key="5">
    <source>
        <dbReference type="Pfam" id="PF00501"/>
    </source>
</evidence>
<proteinExistence type="inferred from homology"/>
<dbReference type="Gene3D" id="3.40.50.12780">
    <property type="entry name" value="N-terminal domain of ligase-like"/>
    <property type="match status" value="1"/>
</dbReference>
<dbReference type="CDD" id="cd12119">
    <property type="entry name" value="ttLC_FACS_AlkK_like"/>
    <property type="match status" value="1"/>
</dbReference>
<dbReference type="InterPro" id="IPR025110">
    <property type="entry name" value="AMP-bd_C"/>
</dbReference>
<dbReference type="PROSITE" id="PS00455">
    <property type="entry name" value="AMP_BINDING"/>
    <property type="match status" value="1"/>
</dbReference>
<evidence type="ECO:0000256" key="2">
    <source>
        <dbReference type="ARBA" id="ARBA00022598"/>
    </source>
</evidence>
<dbReference type="RefSeq" id="WP_150796684.1">
    <property type="nucleotide sequence ID" value="NZ_CABVHU010000001.1"/>
</dbReference>
<dbReference type="InterPro" id="IPR020845">
    <property type="entry name" value="AMP-binding_CS"/>
</dbReference>
<feature type="domain" description="AMP-dependent synthetase/ligase" evidence="5">
    <location>
        <begin position="17"/>
        <end position="403"/>
    </location>
</feature>